<evidence type="ECO:0000256" key="1">
    <source>
        <dbReference type="ARBA" id="ARBA00004651"/>
    </source>
</evidence>
<organism evidence="10 12">
    <name type="scientific">Mycobacterium talmoniae</name>
    <dbReference type="NCBI Taxonomy" id="1858794"/>
    <lineage>
        <taxon>Bacteria</taxon>
        <taxon>Bacillati</taxon>
        <taxon>Actinomycetota</taxon>
        <taxon>Actinomycetes</taxon>
        <taxon>Mycobacteriales</taxon>
        <taxon>Mycobacteriaceae</taxon>
        <taxon>Mycobacterium</taxon>
    </lineage>
</organism>
<dbReference type="EMBL" id="PPEA01000573">
    <property type="protein sequence ID" value="PQM45918.1"/>
    <property type="molecule type" value="Genomic_DNA"/>
</dbReference>
<dbReference type="Proteomes" id="UP000179734">
    <property type="component" value="Unassembled WGS sequence"/>
</dbReference>
<keyword evidence="7 9" id="KW-0472">Membrane</keyword>
<evidence type="ECO:0000313" key="13">
    <source>
        <dbReference type="Proteomes" id="UP000238296"/>
    </source>
</evidence>
<keyword evidence="12" id="KW-1185">Reference proteome</keyword>
<comment type="subcellular location">
    <subcellularLocation>
        <location evidence="1">Cell membrane</location>
        <topology evidence="1">Multi-pass membrane protein</topology>
    </subcellularLocation>
</comment>
<dbReference type="GO" id="GO:0015250">
    <property type="term" value="F:water channel activity"/>
    <property type="evidence" value="ECO:0007669"/>
    <property type="project" value="TreeGrafter"/>
</dbReference>
<reference evidence="11 13" key="2">
    <citation type="journal article" date="2017" name="Int. J. Syst. Evol. Microbiol.">
        <title>Mycobacterium talmoniae sp. nov., a slowly growing mycobacterium isolated from human respiratory samples.</title>
        <authorList>
            <person name="Davidson R.M."/>
            <person name="DeGroote M.A."/>
            <person name="Marola J.L."/>
            <person name="Buss S."/>
            <person name="Jones V."/>
            <person name="McNeil M.R."/>
            <person name="Freifeld A.G."/>
            <person name="Elaine Epperson L."/>
            <person name="Hasan N.A."/>
            <person name="Jackson M."/>
            <person name="Iwen P.C."/>
            <person name="Salfinger M."/>
            <person name="Strong M."/>
        </authorList>
    </citation>
    <scope>NUCLEOTIDE SEQUENCE [LARGE SCALE GENOMIC DNA]</scope>
    <source>
        <strain evidence="11 13">ATCC BAA-2683</strain>
    </source>
</reference>
<evidence type="ECO:0000313" key="12">
    <source>
        <dbReference type="Proteomes" id="UP000179734"/>
    </source>
</evidence>
<dbReference type="InterPro" id="IPR023271">
    <property type="entry name" value="Aquaporin-like"/>
</dbReference>
<proteinExistence type="inferred from homology"/>
<accession>A0A1S1NDQ4</accession>
<dbReference type="InterPro" id="IPR022357">
    <property type="entry name" value="MIP_CS"/>
</dbReference>
<comment type="caution">
    <text evidence="10">The sequence shown here is derived from an EMBL/GenBank/DDBJ whole genome shotgun (WGS) entry which is preliminary data.</text>
</comment>
<dbReference type="PANTHER" id="PTHR19139">
    <property type="entry name" value="AQUAPORIN TRANSPORTER"/>
    <property type="match status" value="1"/>
</dbReference>
<evidence type="ECO:0000256" key="3">
    <source>
        <dbReference type="ARBA" id="ARBA00022448"/>
    </source>
</evidence>
<feature type="transmembrane region" description="Helical" evidence="9">
    <location>
        <begin position="218"/>
        <end position="239"/>
    </location>
</feature>
<feature type="transmembrane region" description="Helical" evidence="9">
    <location>
        <begin position="45"/>
        <end position="67"/>
    </location>
</feature>
<evidence type="ECO:0000256" key="8">
    <source>
        <dbReference type="RuleBase" id="RU000477"/>
    </source>
</evidence>
<reference evidence="10 12" key="1">
    <citation type="submission" date="2016-10" db="EMBL/GenBank/DDBJ databases">
        <title>Genome sequence of Mycobacterium talmonii.</title>
        <authorList>
            <person name="Greninger A.L."/>
            <person name="Elliott B."/>
            <person name="Vasireddy S."/>
            <person name="Vasireddy R."/>
        </authorList>
    </citation>
    <scope>NUCLEOTIDE SEQUENCE [LARGE SCALE GENOMIC DNA]</scope>
    <source>
        <strain evidence="10">MO-5499</strain>
        <strain evidence="12">NE-TNMC-100812</strain>
    </source>
</reference>
<dbReference type="AlphaFoldDB" id="A0A1S1NDQ4"/>
<dbReference type="SUPFAM" id="SSF81338">
    <property type="entry name" value="Aquaporin-like"/>
    <property type="match status" value="1"/>
</dbReference>
<dbReference type="RefSeq" id="WP_071026573.1">
    <property type="nucleotide sequence ID" value="NZ_MLQM01000064.1"/>
</dbReference>
<keyword evidence="4" id="KW-1003">Cell membrane</keyword>
<feature type="transmembrane region" description="Helical" evidence="9">
    <location>
        <begin position="175"/>
        <end position="198"/>
    </location>
</feature>
<reference evidence="11" key="3">
    <citation type="submission" date="2018-01" db="EMBL/GenBank/DDBJ databases">
        <authorList>
            <person name="Gaut B.S."/>
            <person name="Morton B.R."/>
            <person name="Clegg M.T."/>
            <person name="Duvall M.R."/>
        </authorList>
    </citation>
    <scope>NUCLEOTIDE SEQUENCE</scope>
    <source>
        <strain evidence="11">ATCC BAA-2683</strain>
    </source>
</reference>
<dbReference type="InterPro" id="IPR034294">
    <property type="entry name" value="Aquaporin_transptr"/>
</dbReference>
<sequence length="256" mass="25731">MDARKLFAECLGTAILVFVGVGVATLSFGDWGRGLLIDGAAGCSVAAGVVATALAFGLVMLILAYALGPISGAHVNPAVTIGFVSSGRMSIVEGIGYWVAQFVGAIIGAAALYGIFHSSSLYSANQTGLGTDGWADHSQVSIGWAGAFAAEAVLTFIFVLVVLSVTSRIGNTTAAALAIGLALGTVHLLGIPLTGTGVNPARSLGPAILVGGDALGQLWLFIVAPLVGGIVAAVTHLYLVPRNAEERAGDEEQVSG</sequence>
<evidence type="ECO:0000256" key="6">
    <source>
        <dbReference type="ARBA" id="ARBA00022989"/>
    </source>
</evidence>
<dbReference type="EMBL" id="MLQM01000064">
    <property type="protein sequence ID" value="OHV03761.1"/>
    <property type="molecule type" value="Genomic_DNA"/>
</dbReference>
<protein>
    <submittedName>
        <fullName evidence="10 11">Aquaporin</fullName>
    </submittedName>
</protein>
<dbReference type="Gene3D" id="1.20.1080.10">
    <property type="entry name" value="Glycerol uptake facilitator protein"/>
    <property type="match status" value="1"/>
</dbReference>
<dbReference type="PROSITE" id="PS00221">
    <property type="entry name" value="MIP"/>
    <property type="match status" value="1"/>
</dbReference>
<feature type="transmembrane region" description="Helical" evidence="9">
    <location>
        <begin position="142"/>
        <end position="163"/>
    </location>
</feature>
<evidence type="ECO:0000256" key="5">
    <source>
        <dbReference type="ARBA" id="ARBA00022692"/>
    </source>
</evidence>
<dbReference type="InterPro" id="IPR000425">
    <property type="entry name" value="MIP"/>
</dbReference>
<feature type="transmembrane region" description="Helical" evidence="9">
    <location>
        <begin position="95"/>
        <end position="116"/>
    </location>
</feature>
<dbReference type="PANTHER" id="PTHR19139:SF199">
    <property type="entry name" value="MIP17260P"/>
    <property type="match status" value="1"/>
</dbReference>
<dbReference type="Proteomes" id="UP000238296">
    <property type="component" value="Unassembled WGS sequence"/>
</dbReference>
<evidence type="ECO:0000313" key="10">
    <source>
        <dbReference type="EMBL" id="OHV03761.1"/>
    </source>
</evidence>
<keyword evidence="5 8" id="KW-0812">Transmembrane</keyword>
<keyword evidence="3 8" id="KW-0813">Transport</keyword>
<evidence type="ECO:0000313" key="11">
    <source>
        <dbReference type="EMBL" id="PQM45918.1"/>
    </source>
</evidence>
<evidence type="ECO:0000256" key="2">
    <source>
        <dbReference type="ARBA" id="ARBA00006175"/>
    </source>
</evidence>
<dbReference type="GO" id="GO:0005886">
    <property type="term" value="C:plasma membrane"/>
    <property type="evidence" value="ECO:0007669"/>
    <property type="project" value="UniProtKB-SubCell"/>
</dbReference>
<keyword evidence="6 9" id="KW-1133">Transmembrane helix</keyword>
<comment type="similarity">
    <text evidence="2 8">Belongs to the MIP/aquaporin (TC 1.A.8) family.</text>
</comment>
<evidence type="ECO:0000256" key="7">
    <source>
        <dbReference type="ARBA" id="ARBA00023136"/>
    </source>
</evidence>
<dbReference type="PRINTS" id="PR00783">
    <property type="entry name" value="MINTRINSICP"/>
</dbReference>
<dbReference type="Pfam" id="PF00230">
    <property type="entry name" value="MIP"/>
    <property type="match status" value="1"/>
</dbReference>
<evidence type="ECO:0000256" key="9">
    <source>
        <dbReference type="SAM" id="Phobius"/>
    </source>
</evidence>
<name>A0A1S1NDQ4_9MYCO</name>
<gene>
    <name evidence="11" type="primary">aqpZ</name>
    <name evidence="10" type="ORF">BKN37_13405</name>
    <name evidence="11" type="ORF">C1Y40_03909</name>
</gene>
<evidence type="ECO:0000256" key="4">
    <source>
        <dbReference type="ARBA" id="ARBA00022475"/>
    </source>
</evidence>